<evidence type="ECO:0000313" key="3">
    <source>
        <dbReference type="EMBL" id="KFE69119.1"/>
    </source>
</evidence>
<feature type="region of interest" description="Disordered" evidence="1">
    <location>
        <begin position="226"/>
        <end position="245"/>
    </location>
</feature>
<dbReference type="InterPro" id="IPR018310">
    <property type="entry name" value="Put_endonuclease_Z1-dom"/>
</dbReference>
<keyword evidence="3" id="KW-0255">Endonuclease</keyword>
<dbReference type="GO" id="GO:0004519">
    <property type="term" value="F:endonuclease activity"/>
    <property type="evidence" value="ECO:0007669"/>
    <property type="project" value="UniProtKB-KW"/>
</dbReference>
<keyword evidence="3" id="KW-0378">Hydrolase</keyword>
<comment type="caution">
    <text evidence="3">The sequence shown here is derived from an EMBL/GenBank/DDBJ whole genome shotgun (WGS) entry which is preliminary data.</text>
</comment>
<dbReference type="EMBL" id="JMCB01000005">
    <property type="protein sequence ID" value="KFE69119.1"/>
    <property type="molecule type" value="Genomic_DNA"/>
</dbReference>
<dbReference type="Pfam" id="PF10593">
    <property type="entry name" value="Z1"/>
    <property type="match status" value="1"/>
</dbReference>
<name>A0A085WN56_9BACT</name>
<dbReference type="AlphaFoldDB" id="A0A085WN56"/>
<sequence length="746" mass="80512">MSGEIGTAKVGAGAPTLVPRIDGPVLSDTLGALAAGIGKSSPMTPATLERVKEQVTRLMTSILRNYAANVASGEVGPSGTGLATEQAPLKEGCPTGLLYGRVQSGKTLAMITTAAMAIDNGFKVIVVLTSDNVSLVKQTADRFGVLQGVVVKESTDIGSWISDVDHVRASLSEAGLVLITAKNTSHLSTFVDFLRTVGASEHPALILDDEADQASLDTSVAARSRARAKGKAPAPSAVPSAIFSKTNVNDREGEEGFSIRQTLRHHLYLQVTATPYALLLQNTDSPLRPLFTEVLEPGQGYTGGEFFFPKNVIDEGAAPLVYIAANEGDSLTGGETPDGLRNSLYYFLVATAAQGLADPKSKLGPQSYLCHTSVKKDDHEVAAKRVRELLMEVYESLKGDRTTARIGLQRGLKELSRSVTSLPKLETVEEYVRQRLRNREVKVVNSEQDDANFGPKLNFIVGGNILGRGLTIDNLLVTYYLRSAKIAQMDTMLQHARMFGYRESAKSFLRVYIPELQALRFHQICTAEHRLRNLLGTNGSPAQVPVQVARKLRATRTSVLDTSHVVAYMPGEHLYPAAPLFQPKPAAAEHKKALEKVEKLFPGGKFGPIKRDALHPVSLAEIIEALGYLPYDNLGTGQWDPEAIKSVLQSSSALFANQGYLYARTAKRTSLTEGMVGGTELQALRAAGRPVLCVFKDDSGQLKRIGQTVEVNIDFPYIFPELVLPMRADLPAHVFNDASADAGPVE</sequence>
<keyword evidence="3" id="KW-0540">Nuclease</keyword>
<evidence type="ECO:0000313" key="4">
    <source>
        <dbReference type="Proteomes" id="UP000028725"/>
    </source>
</evidence>
<evidence type="ECO:0000259" key="2">
    <source>
        <dbReference type="Pfam" id="PF10593"/>
    </source>
</evidence>
<dbReference type="STRING" id="394096.DB31_7021"/>
<dbReference type="InterPro" id="IPR027417">
    <property type="entry name" value="P-loop_NTPase"/>
</dbReference>
<protein>
    <submittedName>
        <fullName evidence="3">Endonuclease</fullName>
    </submittedName>
</protein>
<gene>
    <name evidence="3" type="ORF">DB31_7021</name>
</gene>
<proteinExistence type="predicted"/>
<feature type="domain" description="Putative endonuclease Z1" evidence="2">
    <location>
        <begin position="340"/>
        <end position="556"/>
    </location>
</feature>
<keyword evidence="4" id="KW-1185">Reference proteome</keyword>
<reference evidence="3 4" key="1">
    <citation type="submission" date="2014-04" db="EMBL/GenBank/DDBJ databases">
        <title>Genome assembly of Hyalangium minutum DSM 14724.</title>
        <authorList>
            <person name="Sharma G."/>
            <person name="Subramanian S."/>
        </authorList>
    </citation>
    <scope>NUCLEOTIDE SEQUENCE [LARGE SCALE GENOMIC DNA]</scope>
    <source>
        <strain evidence="3 4">DSM 14724</strain>
    </source>
</reference>
<dbReference type="Proteomes" id="UP000028725">
    <property type="component" value="Unassembled WGS sequence"/>
</dbReference>
<organism evidence="3 4">
    <name type="scientific">Hyalangium minutum</name>
    <dbReference type="NCBI Taxonomy" id="394096"/>
    <lineage>
        <taxon>Bacteria</taxon>
        <taxon>Pseudomonadati</taxon>
        <taxon>Myxococcota</taxon>
        <taxon>Myxococcia</taxon>
        <taxon>Myxococcales</taxon>
        <taxon>Cystobacterineae</taxon>
        <taxon>Archangiaceae</taxon>
        <taxon>Hyalangium</taxon>
    </lineage>
</organism>
<accession>A0A085WN56</accession>
<dbReference type="SUPFAM" id="SSF52540">
    <property type="entry name" value="P-loop containing nucleoside triphosphate hydrolases"/>
    <property type="match status" value="1"/>
</dbReference>
<evidence type="ECO:0000256" key="1">
    <source>
        <dbReference type="SAM" id="MobiDB-lite"/>
    </source>
</evidence>